<feature type="domain" description="ORC5 lid" evidence="11">
    <location>
        <begin position="214"/>
        <end position="269"/>
    </location>
</feature>
<evidence type="ECO:0000313" key="12">
    <source>
        <dbReference type="EMBL" id="ORX69872.1"/>
    </source>
</evidence>
<dbReference type="GO" id="GO:0003688">
    <property type="term" value="F:DNA replication origin binding"/>
    <property type="evidence" value="ECO:0007669"/>
    <property type="project" value="TreeGrafter"/>
</dbReference>
<evidence type="ECO:0000259" key="9">
    <source>
        <dbReference type="Pfam" id="PF13191"/>
    </source>
</evidence>
<dbReference type="GeneID" id="63800154"/>
<keyword evidence="4" id="KW-0547">Nucleotide-binding</keyword>
<feature type="region of interest" description="Disordered" evidence="8">
    <location>
        <begin position="350"/>
        <end position="369"/>
    </location>
</feature>
<keyword evidence="3" id="KW-0235">DNA replication</keyword>
<dbReference type="InterPro" id="IPR020796">
    <property type="entry name" value="ORC5"/>
</dbReference>
<dbReference type="OrthoDB" id="365981at2759"/>
<dbReference type="InterPro" id="IPR041664">
    <property type="entry name" value="AAA_16"/>
</dbReference>
<dbReference type="SUPFAM" id="SSF52540">
    <property type="entry name" value="P-loop containing nucleoside triphosphate hydrolases"/>
    <property type="match status" value="1"/>
</dbReference>
<keyword evidence="6" id="KW-0539">Nucleus</keyword>
<evidence type="ECO:0000256" key="5">
    <source>
        <dbReference type="ARBA" id="ARBA00022840"/>
    </source>
</evidence>
<dbReference type="Pfam" id="PF21639">
    <property type="entry name" value="ORC5_lid"/>
    <property type="match status" value="1"/>
</dbReference>
<comment type="subcellular location">
    <subcellularLocation>
        <location evidence="1">Nucleus</location>
    </subcellularLocation>
</comment>
<comment type="similarity">
    <text evidence="2">Belongs to the ORC5 family.</text>
</comment>
<evidence type="ECO:0000256" key="3">
    <source>
        <dbReference type="ARBA" id="ARBA00022705"/>
    </source>
</evidence>
<evidence type="ECO:0000313" key="13">
    <source>
        <dbReference type="Proteomes" id="UP000193922"/>
    </source>
</evidence>
<dbReference type="InterPro" id="IPR048866">
    <property type="entry name" value="ORC5_lid"/>
</dbReference>
<evidence type="ECO:0000259" key="10">
    <source>
        <dbReference type="Pfam" id="PF14630"/>
    </source>
</evidence>
<dbReference type="AlphaFoldDB" id="A0A1Y1W8U6"/>
<keyword evidence="13" id="KW-1185">Reference proteome</keyword>
<dbReference type="GO" id="GO:0005524">
    <property type="term" value="F:ATP binding"/>
    <property type="evidence" value="ECO:0007669"/>
    <property type="project" value="UniProtKB-KW"/>
</dbReference>
<evidence type="ECO:0000256" key="8">
    <source>
        <dbReference type="SAM" id="MobiDB-lite"/>
    </source>
</evidence>
<dbReference type="Pfam" id="PF14630">
    <property type="entry name" value="ORC5_C"/>
    <property type="match status" value="1"/>
</dbReference>
<feature type="domain" description="Origin recognition complex subunit 5 C-terminal" evidence="10">
    <location>
        <begin position="318"/>
        <end position="453"/>
    </location>
</feature>
<dbReference type="FunFam" id="3.40.50.300:FF:000673">
    <property type="entry name" value="Origin recognition complex subunit 5"/>
    <property type="match status" value="1"/>
</dbReference>
<evidence type="ECO:0000256" key="1">
    <source>
        <dbReference type="ARBA" id="ARBA00004123"/>
    </source>
</evidence>
<dbReference type="InterPro" id="IPR027417">
    <property type="entry name" value="P-loop_NTPase"/>
</dbReference>
<evidence type="ECO:0000256" key="7">
    <source>
        <dbReference type="ARBA" id="ARBA00069657"/>
    </source>
</evidence>
<dbReference type="InterPro" id="IPR047088">
    <property type="entry name" value="ORC5_C"/>
</dbReference>
<dbReference type="PANTHER" id="PTHR12705:SF0">
    <property type="entry name" value="ORIGIN RECOGNITION COMPLEX SUBUNIT 5"/>
    <property type="match status" value="1"/>
</dbReference>
<dbReference type="Proteomes" id="UP000193922">
    <property type="component" value="Unassembled WGS sequence"/>
</dbReference>
<keyword evidence="5" id="KW-0067">ATP-binding</keyword>
<dbReference type="PANTHER" id="PTHR12705">
    <property type="entry name" value="ORIGIN RECOGNITION COMPLEX SUBUNIT 5"/>
    <property type="match status" value="1"/>
</dbReference>
<sequence length="457" mass="51626">MDVDALGRRLRKQFPGRDGELDLLLSLLGEPEDPSPPGIFVYGPSATGKSTIVRELFAQYDPAGQQYALVNCVECFTSRLLFERVLNAWAGHVPNRENKYANVAKSDTSVDFVAHARTMLKGRRGTHYIVLDQAERLRDRGPMLLTVLLRLSELTGAQVSVVMISNVVWDKFRPRHGGAVDPIQVYFSYYTKQHVLEILASDCPDDEPREFFLTFVDAVYEVFHRNCVDLSELRHLVALLYPKFVQPVFEGQATRNEFARLFKLCQPYFVAATDKLYLREISTSEWQRNSVKASAKTNPDDITNSIYGMAEVGDGLDLPYYTKFLLISAYLASYNPSRLDVQFFSRGKGNASKRRRHKTSADDSLGSSNRQQLLGPKSFGIERMLAIFYSIIAEPVDSSVDVQTQMASLITLRLLTKVSAGDRLDSINCKCNVSLETIRAVARSVRFEIDRFLHDFS</sequence>
<dbReference type="Gene3D" id="3.40.50.300">
    <property type="entry name" value="P-loop containing nucleotide triphosphate hydrolases"/>
    <property type="match status" value="1"/>
</dbReference>
<proteinExistence type="inferred from homology"/>
<accession>A0A1Y1W8U6</accession>
<protein>
    <recommendedName>
        <fullName evidence="7">Origin recognition complex subunit 5</fullName>
    </recommendedName>
</protein>
<feature type="domain" description="Orc1-like AAA ATPase" evidence="9">
    <location>
        <begin position="13"/>
        <end position="162"/>
    </location>
</feature>
<evidence type="ECO:0000256" key="2">
    <source>
        <dbReference type="ARBA" id="ARBA00006269"/>
    </source>
</evidence>
<dbReference type="RefSeq" id="XP_040743510.1">
    <property type="nucleotide sequence ID" value="XM_040883506.1"/>
</dbReference>
<organism evidence="12 13">
    <name type="scientific">Linderina pennispora</name>
    <dbReference type="NCBI Taxonomy" id="61395"/>
    <lineage>
        <taxon>Eukaryota</taxon>
        <taxon>Fungi</taxon>
        <taxon>Fungi incertae sedis</taxon>
        <taxon>Zoopagomycota</taxon>
        <taxon>Kickxellomycotina</taxon>
        <taxon>Kickxellomycetes</taxon>
        <taxon>Kickxellales</taxon>
        <taxon>Kickxellaceae</taxon>
        <taxon>Linderina</taxon>
    </lineage>
</organism>
<dbReference type="Pfam" id="PF13191">
    <property type="entry name" value="AAA_16"/>
    <property type="match status" value="1"/>
</dbReference>
<dbReference type="STRING" id="61395.A0A1Y1W8U6"/>
<evidence type="ECO:0000259" key="11">
    <source>
        <dbReference type="Pfam" id="PF21639"/>
    </source>
</evidence>
<name>A0A1Y1W8U6_9FUNG</name>
<evidence type="ECO:0000256" key="4">
    <source>
        <dbReference type="ARBA" id="ARBA00022741"/>
    </source>
</evidence>
<dbReference type="GO" id="GO:0006270">
    <property type="term" value="P:DNA replication initiation"/>
    <property type="evidence" value="ECO:0007669"/>
    <property type="project" value="TreeGrafter"/>
</dbReference>
<gene>
    <name evidence="12" type="ORF">DL89DRAFT_148577</name>
</gene>
<dbReference type="EMBL" id="MCFD01000006">
    <property type="protein sequence ID" value="ORX69872.1"/>
    <property type="molecule type" value="Genomic_DNA"/>
</dbReference>
<dbReference type="GO" id="GO:0005664">
    <property type="term" value="C:nuclear origin of replication recognition complex"/>
    <property type="evidence" value="ECO:0007669"/>
    <property type="project" value="TreeGrafter"/>
</dbReference>
<reference evidence="12 13" key="1">
    <citation type="submission" date="2016-07" db="EMBL/GenBank/DDBJ databases">
        <title>Pervasive Adenine N6-methylation of Active Genes in Fungi.</title>
        <authorList>
            <consortium name="DOE Joint Genome Institute"/>
            <person name="Mondo S.J."/>
            <person name="Dannebaum R.O."/>
            <person name="Kuo R.C."/>
            <person name="Labutti K."/>
            <person name="Haridas S."/>
            <person name="Kuo A."/>
            <person name="Salamov A."/>
            <person name="Ahrendt S.R."/>
            <person name="Lipzen A."/>
            <person name="Sullivan W."/>
            <person name="Andreopoulos W.B."/>
            <person name="Clum A."/>
            <person name="Lindquist E."/>
            <person name="Daum C."/>
            <person name="Ramamoorthy G.K."/>
            <person name="Gryganskyi A."/>
            <person name="Culley D."/>
            <person name="Magnuson J.K."/>
            <person name="James T.Y."/>
            <person name="O'Malley M.A."/>
            <person name="Stajich J.E."/>
            <person name="Spatafora J.W."/>
            <person name="Visel A."/>
            <person name="Grigoriev I.V."/>
        </authorList>
    </citation>
    <scope>NUCLEOTIDE SEQUENCE [LARGE SCALE GENOMIC DNA]</scope>
    <source>
        <strain evidence="12 13">ATCC 12442</strain>
    </source>
</reference>
<evidence type="ECO:0000256" key="6">
    <source>
        <dbReference type="ARBA" id="ARBA00023242"/>
    </source>
</evidence>
<comment type="caution">
    <text evidence="12">The sequence shown here is derived from an EMBL/GenBank/DDBJ whole genome shotgun (WGS) entry which is preliminary data.</text>
</comment>